<dbReference type="Pfam" id="PF00582">
    <property type="entry name" value="Usp"/>
    <property type="match status" value="2"/>
</dbReference>
<dbReference type="SUPFAM" id="SSF52402">
    <property type="entry name" value="Adenine nucleotide alpha hydrolases-like"/>
    <property type="match status" value="2"/>
</dbReference>
<name>A0A1H7KNF9_9PROT</name>
<dbReference type="InterPro" id="IPR006016">
    <property type="entry name" value="UspA"/>
</dbReference>
<evidence type="ECO:0000259" key="2">
    <source>
        <dbReference type="Pfam" id="PF00582"/>
    </source>
</evidence>
<dbReference type="CDD" id="cd00293">
    <property type="entry name" value="USP-like"/>
    <property type="match status" value="2"/>
</dbReference>
<dbReference type="InterPro" id="IPR006015">
    <property type="entry name" value="Universal_stress_UspA"/>
</dbReference>
<evidence type="ECO:0000313" key="4">
    <source>
        <dbReference type="Proteomes" id="UP000198620"/>
    </source>
</evidence>
<protein>
    <submittedName>
        <fullName evidence="3">Nucleotide-binding universal stress protein, UspA family</fullName>
    </submittedName>
</protein>
<dbReference type="AlphaFoldDB" id="A0A1H7KNF9"/>
<proteinExistence type="inferred from homology"/>
<sequence>MEKIQRILVTTDFSPRAGRAIRRAAQLAAEHKAELYLLHVLPTIPLKAIRRLMVETLPEAEQRLYEQARTALQHEAETLAKRDIPVKHHVAIGRAHIEINRYAESHRADLIVMGDQGETFVQELFLGTTASKTLRTGRHPLLITKQEPKGPYKHVLVPVDFSQSSLDALDMASKVAMQASIHVLHAVEVPFEQKMKHTGLYEEWVDLHRNGILNRALQGIEKIVEDYARNHIQVTPVIEHGPPSAIIREKARSLDIDLIAIGKRGETELDDALFGSVTKHVLYETTCDMLVVSPPAPQKSPEPPKPPNPYK</sequence>
<dbReference type="PRINTS" id="PR01438">
    <property type="entry name" value="UNVRSLSTRESS"/>
</dbReference>
<keyword evidence="4" id="KW-1185">Reference proteome</keyword>
<dbReference type="Gene3D" id="3.40.50.620">
    <property type="entry name" value="HUPs"/>
    <property type="match status" value="2"/>
</dbReference>
<gene>
    <name evidence="3" type="ORF">SAMN05216387_103281</name>
</gene>
<dbReference type="InterPro" id="IPR014729">
    <property type="entry name" value="Rossmann-like_a/b/a_fold"/>
</dbReference>
<reference evidence="3 4" key="1">
    <citation type="submission" date="2016-10" db="EMBL/GenBank/DDBJ databases">
        <authorList>
            <person name="de Groot N.N."/>
        </authorList>
    </citation>
    <scope>NUCLEOTIDE SEQUENCE [LARGE SCALE GENOMIC DNA]</scope>
    <source>
        <strain evidence="3 4">Nv1</strain>
    </source>
</reference>
<dbReference type="PANTHER" id="PTHR46268">
    <property type="entry name" value="STRESS RESPONSE PROTEIN NHAX"/>
    <property type="match status" value="1"/>
</dbReference>
<dbReference type="Proteomes" id="UP000198620">
    <property type="component" value="Unassembled WGS sequence"/>
</dbReference>
<organism evidence="3 4">
    <name type="scientific">Nitrosovibrio tenuis</name>
    <dbReference type="NCBI Taxonomy" id="1233"/>
    <lineage>
        <taxon>Bacteria</taxon>
        <taxon>Pseudomonadati</taxon>
        <taxon>Pseudomonadota</taxon>
        <taxon>Betaproteobacteria</taxon>
        <taxon>Nitrosomonadales</taxon>
        <taxon>Nitrosomonadaceae</taxon>
        <taxon>Nitrosovibrio</taxon>
    </lineage>
</organism>
<feature type="domain" description="UspA" evidence="2">
    <location>
        <begin position="152"/>
        <end position="292"/>
    </location>
</feature>
<comment type="similarity">
    <text evidence="1">Belongs to the universal stress protein A family.</text>
</comment>
<accession>A0A1H7KNF9</accession>
<dbReference type="PANTHER" id="PTHR46268:SF6">
    <property type="entry name" value="UNIVERSAL STRESS PROTEIN UP12"/>
    <property type="match status" value="1"/>
</dbReference>
<dbReference type="STRING" id="1233.SAMN05216387_103281"/>
<dbReference type="RefSeq" id="WP_090828236.1">
    <property type="nucleotide sequence ID" value="NZ_FOBH01000003.1"/>
</dbReference>
<evidence type="ECO:0000313" key="3">
    <source>
        <dbReference type="EMBL" id="SEK88066.1"/>
    </source>
</evidence>
<evidence type="ECO:0000256" key="1">
    <source>
        <dbReference type="ARBA" id="ARBA00008791"/>
    </source>
</evidence>
<feature type="domain" description="UspA" evidence="2">
    <location>
        <begin position="4"/>
        <end position="145"/>
    </location>
</feature>
<dbReference type="EMBL" id="FOBH01000003">
    <property type="protein sequence ID" value="SEK88066.1"/>
    <property type="molecule type" value="Genomic_DNA"/>
</dbReference>
<dbReference type="OrthoDB" id="9792500at2"/>